<evidence type="ECO:0000256" key="13">
    <source>
        <dbReference type="SAM" id="MobiDB-lite"/>
    </source>
</evidence>
<dbReference type="GO" id="GO:0007155">
    <property type="term" value="P:cell adhesion"/>
    <property type="evidence" value="ECO:0007669"/>
    <property type="project" value="UniProtKB-KW"/>
</dbReference>
<evidence type="ECO:0000256" key="15">
    <source>
        <dbReference type="SAM" id="SignalP"/>
    </source>
</evidence>
<dbReference type="GeneID" id="106521342"/>
<keyword evidence="9 14" id="KW-0472">Membrane</keyword>
<dbReference type="Pfam" id="PF13855">
    <property type="entry name" value="LRR_8"/>
    <property type="match status" value="2"/>
</dbReference>
<dbReference type="InterPro" id="IPR007110">
    <property type="entry name" value="Ig-like_dom"/>
</dbReference>
<dbReference type="InterPro" id="IPR013783">
    <property type="entry name" value="Ig-like_fold"/>
</dbReference>
<feature type="region of interest" description="Disordered" evidence="13">
    <location>
        <begin position="421"/>
        <end position="453"/>
    </location>
</feature>
<dbReference type="SUPFAM" id="SSF52058">
    <property type="entry name" value="L domain-like"/>
    <property type="match status" value="1"/>
</dbReference>
<reference evidence="18" key="1">
    <citation type="submission" date="2025-08" db="UniProtKB">
        <authorList>
            <consortium name="RefSeq"/>
        </authorList>
    </citation>
    <scope>IDENTIFICATION</scope>
    <source>
        <strain evidence="18">Quisiro</strain>
        <tissue evidence="18">Liver</tissue>
    </source>
</reference>
<feature type="domain" description="Ig-like" evidence="16">
    <location>
        <begin position="263"/>
        <end position="371"/>
    </location>
</feature>
<feature type="signal peptide" evidence="15">
    <location>
        <begin position="1"/>
        <end position="35"/>
    </location>
</feature>
<keyword evidence="5 15" id="KW-0732">Signal</keyword>
<name>A0A2I4BNL7_AUSLI</name>
<accession>A0A2I4BNL7</accession>
<dbReference type="SUPFAM" id="SSF48726">
    <property type="entry name" value="Immunoglobulin"/>
    <property type="match status" value="1"/>
</dbReference>
<dbReference type="Pfam" id="PF00047">
    <property type="entry name" value="ig"/>
    <property type="match status" value="1"/>
</dbReference>
<evidence type="ECO:0000256" key="6">
    <source>
        <dbReference type="ARBA" id="ARBA00022737"/>
    </source>
</evidence>
<dbReference type="PANTHER" id="PTHR24368:SF62">
    <property type="entry name" value="AMPHOTERIN-INDUCED PROTEIN 3"/>
    <property type="match status" value="1"/>
</dbReference>
<dbReference type="Proteomes" id="UP000192220">
    <property type="component" value="Unplaced"/>
</dbReference>
<evidence type="ECO:0000256" key="12">
    <source>
        <dbReference type="ARBA" id="ARBA00023319"/>
    </source>
</evidence>
<dbReference type="PROSITE" id="PS50835">
    <property type="entry name" value="IG_LIKE"/>
    <property type="match status" value="1"/>
</dbReference>
<dbReference type="GO" id="GO:0007420">
    <property type="term" value="P:brain development"/>
    <property type="evidence" value="ECO:0007669"/>
    <property type="project" value="TreeGrafter"/>
</dbReference>
<dbReference type="InterPro" id="IPR036179">
    <property type="entry name" value="Ig-like_dom_sf"/>
</dbReference>
<evidence type="ECO:0000259" key="16">
    <source>
        <dbReference type="PROSITE" id="PS50835"/>
    </source>
</evidence>
<dbReference type="PANTHER" id="PTHR24368">
    <property type="entry name" value="AMPHOTERIN-INDUCED PROTEIN"/>
    <property type="match status" value="1"/>
</dbReference>
<dbReference type="SMART" id="SM00409">
    <property type="entry name" value="IG"/>
    <property type="match status" value="1"/>
</dbReference>
<dbReference type="SMART" id="SM00369">
    <property type="entry name" value="LRR_TYP"/>
    <property type="match status" value="6"/>
</dbReference>
<dbReference type="GO" id="GO:0016020">
    <property type="term" value="C:membrane"/>
    <property type="evidence" value="ECO:0007669"/>
    <property type="project" value="UniProtKB-SubCell"/>
</dbReference>
<keyword evidence="17" id="KW-1185">Reference proteome</keyword>
<dbReference type="Pfam" id="PF00560">
    <property type="entry name" value="LRR_1"/>
    <property type="match status" value="1"/>
</dbReference>
<dbReference type="InterPro" id="IPR013151">
    <property type="entry name" value="Immunoglobulin_dom"/>
</dbReference>
<dbReference type="RefSeq" id="XP_013869331.1">
    <property type="nucleotide sequence ID" value="XM_014013877.1"/>
</dbReference>
<dbReference type="Gene3D" id="2.60.40.10">
    <property type="entry name" value="Immunoglobulins"/>
    <property type="match status" value="1"/>
</dbReference>
<protein>
    <submittedName>
        <fullName evidence="18">Amphoterin-induced protein 3 isoform X2</fullName>
    </submittedName>
</protein>
<gene>
    <name evidence="18" type="primary">LOC106521342</name>
</gene>
<evidence type="ECO:0000256" key="10">
    <source>
        <dbReference type="ARBA" id="ARBA00023157"/>
    </source>
</evidence>
<keyword evidence="4 14" id="KW-0812">Transmembrane</keyword>
<dbReference type="PROSITE" id="PS51450">
    <property type="entry name" value="LRR"/>
    <property type="match status" value="1"/>
</dbReference>
<organism evidence="17 18">
    <name type="scientific">Austrofundulus limnaeus</name>
    <name type="common">Annual killifish</name>
    <dbReference type="NCBI Taxonomy" id="52670"/>
    <lineage>
        <taxon>Eukaryota</taxon>
        <taxon>Metazoa</taxon>
        <taxon>Chordata</taxon>
        <taxon>Craniata</taxon>
        <taxon>Vertebrata</taxon>
        <taxon>Euteleostomi</taxon>
        <taxon>Actinopterygii</taxon>
        <taxon>Neopterygii</taxon>
        <taxon>Teleostei</taxon>
        <taxon>Neoteleostei</taxon>
        <taxon>Acanthomorphata</taxon>
        <taxon>Ovalentaria</taxon>
        <taxon>Atherinomorphae</taxon>
        <taxon>Cyprinodontiformes</taxon>
        <taxon>Rivulidae</taxon>
        <taxon>Austrofundulus</taxon>
    </lineage>
</organism>
<evidence type="ECO:0000256" key="2">
    <source>
        <dbReference type="ARBA" id="ARBA00005670"/>
    </source>
</evidence>
<dbReference type="AlphaFoldDB" id="A0A2I4BNL7"/>
<evidence type="ECO:0000256" key="11">
    <source>
        <dbReference type="ARBA" id="ARBA00023180"/>
    </source>
</evidence>
<dbReference type="InterPro" id="IPR032675">
    <property type="entry name" value="LRR_dom_sf"/>
</dbReference>
<comment type="subcellular location">
    <subcellularLocation>
        <location evidence="1">Membrane</location>
        <topology evidence="1">Single-pass type I membrane protein</topology>
    </subcellularLocation>
</comment>
<keyword evidence="11" id="KW-0325">Glycoprotein</keyword>
<dbReference type="InterPro" id="IPR001611">
    <property type="entry name" value="Leu-rich_rpt"/>
</dbReference>
<evidence type="ECO:0000256" key="4">
    <source>
        <dbReference type="ARBA" id="ARBA00022692"/>
    </source>
</evidence>
<keyword evidence="7" id="KW-0130">Cell adhesion</keyword>
<evidence type="ECO:0000256" key="3">
    <source>
        <dbReference type="ARBA" id="ARBA00022614"/>
    </source>
</evidence>
<feature type="chain" id="PRO_5014168645" evidence="15">
    <location>
        <begin position="36"/>
        <end position="453"/>
    </location>
</feature>
<keyword evidence="8 14" id="KW-1133">Transmembrane helix</keyword>
<keyword evidence="6" id="KW-0677">Repeat</keyword>
<feature type="transmembrane region" description="Helical" evidence="14">
    <location>
        <begin position="387"/>
        <end position="406"/>
    </location>
</feature>
<evidence type="ECO:0000313" key="18">
    <source>
        <dbReference type="RefSeq" id="XP_013869331.1"/>
    </source>
</evidence>
<comment type="similarity">
    <text evidence="2">Belongs to the immunoglobulin superfamily. AMIGO family.</text>
</comment>
<dbReference type="Gene3D" id="3.80.10.10">
    <property type="entry name" value="Ribonuclease Inhibitor"/>
    <property type="match status" value="1"/>
</dbReference>
<dbReference type="InterPro" id="IPR003599">
    <property type="entry name" value="Ig_sub"/>
</dbReference>
<proteinExistence type="inferred from homology"/>
<evidence type="ECO:0000256" key="9">
    <source>
        <dbReference type="ARBA" id="ARBA00023136"/>
    </source>
</evidence>
<evidence type="ECO:0000256" key="5">
    <source>
        <dbReference type="ARBA" id="ARBA00022729"/>
    </source>
</evidence>
<dbReference type="OrthoDB" id="1394818at2759"/>
<dbReference type="InterPro" id="IPR031283">
    <property type="entry name" value="AMIGO"/>
</dbReference>
<keyword evidence="12" id="KW-0393">Immunoglobulin domain</keyword>
<keyword evidence="10" id="KW-1015">Disulfide bond</keyword>
<evidence type="ECO:0000313" key="17">
    <source>
        <dbReference type="Proteomes" id="UP000192220"/>
    </source>
</evidence>
<evidence type="ECO:0000256" key="8">
    <source>
        <dbReference type="ARBA" id="ARBA00022989"/>
    </source>
</evidence>
<keyword evidence="3" id="KW-0433">Leucine-rich repeat</keyword>
<evidence type="ECO:0000256" key="7">
    <source>
        <dbReference type="ARBA" id="ARBA00022889"/>
    </source>
</evidence>
<evidence type="ECO:0000256" key="14">
    <source>
        <dbReference type="SAM" id="Phobius"/>
    </source>
</evidence>
<sequence>MLGGLTGFLHGVEPTASPWSVVVLMFCLNLGPAQASTCPSQCLCTSDLLSCTDLGLAQVPEVLPVFIVTLDLNHNRIVQLEEESFEGLPHLEMLRLAHNQVTSIQSGAFRNSSGSLLRHLDLSSNQLMVLEQHYFQDLPGLQELLLFNNRIVRVETGALNHLKNIHKVYLSHNLLTTFPFFSIQKHSHPNLTMLDLSSNRLPKLPLKDISNLPQSVQEGLYLHNNSLLCDCSMYSLFRFWEQMDFASIRFFRQEHVCLLYGIPRGVRFFLYNRFFDGCRLLELKQQSRDVSVRAGARLLLHCITSLSGTRPAFFWLAPNSEYVTPPGNNGSLNMFPNGSLEIVAAREEDSGIYLCMTQDQDRNETGEVNVTVLRHEDEAHEHFNTGFTTLLGCVVSLLLVLMYLYLTPCRCPKHLPPPTAALSRGKEAGPGSAQSSILTPTPPTTTEGPGRKV</sequence>
<dbReference type="InterPro" id="IPR003591">
    <property type="entry name" value="Leu-rich_rpt_typical-subtyp"/>
</dbReference>
<evidence type="ECO:0000256" key="1">
    <source>
        <dbReference type="ARBA" id="ARBA00004479"/>
    </source>
</evidence>